<dbReference type="Proteomes" id="UP000007819">
    <property type="component" value="Chromosome X"/>
</dbReference>
<dbReference type="SUPFAM" id="SSF53098">
    <property type="entry name" value="Ribonuclease H-like"/>
    <property type="match status" value="1"/>
</dbReference>
<proteinExistence type="predicted"/>
<dbReference type="InterPro" id="IPR036397">
    <property type="entry name" value="RNaseH_sf"/>
</dbReference>
<reference evidence="1" key="2">
    <citation type="submission" date="2022-06" db="UniProtKB">
        <authorList>
            <consortium name="EnsemblMetazoa"/>
        </authorList>
    </citation>
    <scope>IDENTIFICATION</scope>
</reference>
<evidence type="ECO:0008006" key="3">
    <source>
        <dbReference type="Google" id="ProtNLM"/>
    </source>
</evidence>
<dbReference type="GeneID" id="103307707"/>
<sequence>MVSQTFWIMSIRSVLHQISSECTICVRLDHQPPQPLMADLPPGRVQRCRPFARVGIDFAGPLQLQETRLRKARSYKVYVAVFVCFAVKACHLEVVTELSTAAFLAAFDRFVARRGLPSDIFSDCGTNFVGADRQLHTLITSPEGQSALGNSQPHCSWHFNPPSASHFGGLWEAAVRSTKRLLVRVMGNHHFT</sequence>
<accession>A0A8R2AXQ1</accession>
<dbReference type="RefSeq" id="XP_008178160.1">
    <property type="nucleotide sequence ID" value="XM_008179938.1"/>
</dbReference>
<dbReference type="InterPro" id="IPR012337">
    <property type="entry name" value="RNaseH-like_sf"/>
</dbReference>
<dbReference type="KEGG" id="api:103307707"/>
<dbReference type="PANTHER" id="PTHR47331:SF1">
    <property type="entry name" value="GAG-LIKE PROTEIN"/>
    <property type="match status" value="1"/>
</dbReference>
<dbReference type="GO" id="GO:0003676">
    <property type="term" value="F:nucleic acid binding"/>
    <property type="evidence" value="ECO:0007669"/>
    <property type="project" value="InterPro"/>
</dbReference>
<dbReference type="AlphaFoldDB" id="A0A8R2AXQ1"/>
<dbReference type="EnsemblMetazoa" id="XM_008179938.1">
    <property type="protein sequence ID" value="XP_008178160.1"/>
    <property type="gene ID" value="LOC103307707"/>
</dbReference>
<evidence type="ECO:0000313" key="2">
    <source>
        <dbReference type="Proteomes" id="UP000007819"/>
    </source>
</evidence>
<dbReference type="PANTHER" id="PTHR47331">
    <property type="entry name" value="PHD-TYPE DOMAIN-CONTAINING PROTEIN"/>
    <property type="match status" value="1"/>
</dbReference>
<name>A0A8R2AXQ1_ACYPI</name>
<evidence type="ECO:0000313" key="1">
    <source>
        <dbReference type="EnsemblMetazoa" id="XP_008178160.1"/>
    </source>
</evidence>
<keyword evidence="2" id="KW-1185">Reference proteome</keyword>
<protein>
    <recommendedName>
        <fullName evidence="3">Integrase catalytic domain-containing protein</fullName>
    </recommendedName>
</protein>
<dbReference type="OrthoDB" id="6616139at2759"/>
<organism evidence="1 2">
    <name type="scientific">Acyrthosiphon pisum</name>
    <name type="common">Pea aphid</name>
    <dbReference type="NCBI Taxonomy" id="7029"/>
    <lineage>
        <taxon>Eukaryota</taxon>
        <taxon>Metazoa</taxon>
        <taxon>Ecdysozoa</taxon>
        <taxon>Arthropoda</taxon>
        <taxon>Hexapoda</taxon>
        <taxon>Insecta</taxon>
        <taxon>Pterygota</taxon>
        <taxon>Neoptera</taxon>
        <taxon>Paraneoptera</taxon>
        <taxon>Hemiptera</taxon>
        <taxon>Sternorrhyncha</taxon>
        <taxon>Aphidomorpha</taxon>
        <taxon>Aphidoidea</taxon>
        <taxon>Aphididae</taxon>
        <taxon>Macrosiphini</taxon>
        <taxon>Acyrthosiphon</taxon>
    </lineage>
</organism>
<dbReference type="Gene3D" id="3.30.420.10">
    <property type="entry name" value="Ribonuclease H-like superfamily/Ribonuclease H"/>
    <property type="match status" value="1"/>
</dbReference>
<reference evidence="2" key="1">
    <citation type="submission" date="2010-06" db="EMBL/GenBank/DDBJ databases">
        <authorList>
            <person name="Jiang H."/>
            <person name="Abraham K."/>
            <person name="Ali S."/>
            <person name="Alsbrooks S.L."/>
            <person name="Anim B.N."/>
            <person name="Anosike U.S."/>
            <person name="Attaway T."/>
            <person name="Bandaranaike D.P."/>
            <person name="Battles P.K."/>
            <person name="Bell S.N."/>
            <person name="Bell A.V."/>
            <person name="Beltran B."/>
            <person name="Bickham C."/>
            <person name="Bustamante Y."/>
            <person name="Caleb T."/>
            <person name="Canada A."/>
            <person name="Cardenas V."/>
            <person name="Carter K."/>
            <person name="Chacko J."/>
            <person name="Chandrabose M.N."/>
            <person name="Chavez D."/>
            <person name="Chavez A."/>
            <person name="Chen L."/>
            <person name="Chu H.-S."/>
            <person name="Claassen K.J."/>
            <person name="Cockrell R."/>
            <person name="Collins M."/>
            <person name="Cooper J.A."/>
            <person name="Cree A."/>
            <person name="Curry S.M."/>
            <person name="Da Y."/>
            <person name="Dao M.D."/>
            <person name="Das B."/>
            <person name="Davila M.-L."/>
            <person name="Davy-Carroll L."/>
            <person name="Denson S."/>
            <person name="Dinh H."/>
            <person name="Ebong V.E."/>
            <person name="Edwards J.R."/>
            <person name="Egan A."/>
            <person name="El-Daye J."/>
            <person name="Escobedo L."/>
            <person name="Fernandez S."/>
            <person name="Fernando P.R."/>
            <person name="Flagg N."/>
            <person name="Forbes L.D."/>
            <person name="Fowler R.G."/>
            <person name="Fu Q."/>
            <person name="Gabisi R.A."/>
            <person name="Ganer J."/>
            <person name="Garbino Pronczuk A."/>
            <person name="Garcia R.M."/>
            <person name="Garner T."/>
            <person name="Garrett T.E."/>
            <person name="Gonzalez D.A."/>
            <person name="Hamid H."/>
            <person name="Hawkins E.S."/>
            <person name="Hirani K."/>
            <person name="Hogues M.E."/>
            <person name="Hollins B."/>
            <person name="Hsiao C.-H."/>
            <person name="Jabil R."/>
            <person name="James M.L."/>
            <person name="Jhangiani S.N."/>
            <person name="Johnson B."/>
            <person name="Johnson Q."/>
            <person name="Joshi V."/>
            <person name="Kalu J.B."/>
            <person name="Kam C."/>
            <person name="Kashfia A."/>
            <person name="Keebler J."/>
            <person name="Kisamo H."/>
            <person name="Kovar C.L."/>
            <person name="Lago L.A."/>
            <person name="Lai C.-Y."/>
            <person name="Laidlaw J."/>
            <person name="Lara F."/>
            <person name="Le T.-K."/>
            <person name="Lee S.L."/>
            <person name="Legall F.H."/>
            <person name="Lemon S.J."/>
            <person name="Lewis L.R."/>
            <person name="Li B."/>
            <person name="Liu Y."/>
            <person name="Liu Y.-S."/>
            <person name="Lopez J."/>
            <person name="Lozado R.J."/>
            <person name="Lu J."/>
            <person name="Madu R.C."/>
            <person name="Maheshwari M."/>
            <person name="Maheshwari R."/>
            <person name="Malloy K."/>
            <person name="Martinez E."/>
            <person name="Mathew T."/>
            <person name="Mercado I.C."/>
            <person name="Mercado C."/>
            <person name="Meyer B."/>
            <person name="Montgomery K."/>
            <person name="Morgan M.B."/>
            <person name="Munidasa M."/>
            <person name="Nazareth L.V."/>
            <person name="Nelson J."/>
            <person name="Ng B.M."/>
            <person name="Nguyen N.B."/>
            <person name="Nguyen P.Q."/>
            <person name="Nguyen T."/>
            <person name="Obregon M."/>
            <person name="Okwuonu G.O."/>
            <person name="Onwere C.G."/>
            <person name="Orozco G."/>
            <person name="Parra A."/>
            <person name="Patel S."/>
            <person name="Patil S."/>
            <person name="Perez A."/>
            <person name="Perez Y."/>
            <person name="Pham C."/>
            <person name="Primus E.L."/>
            <person name="Pu L.-L."/>
            <person name="Puazo M."/>
            <person name="Qin X."/>
            <person name="Quiroz J.B."/>
            <person name="Reese J."/>
            <person name="Richards S."/>
            <person name="Rives C.M."/>
            <person name="Robberts R."/>
            <person name="Ruiz S.J."/>
            <person name="Ruiz M.J."/>
            <person name="Santibanez J."/>
            <person name="Schneider B.W."/>
            <person name="Sisson I."/>
            <person name="Smith M."/>
            <person name="Sodergren E."/>
            <person name="Song X.-Z."/>
            <person name="Song B.B."/>
            <person name="Summersgill H."/>
            <person name="Thelus R."/>
            <person name="Thornton R.D."/>
            <person name="Trejos Z.Y."/>
            <person name="Usmani K."/>
            <person name="Vattathil S."/>
            <person name="Villasana D."/>
            <person name="Walker D.L."/>
            <person name="Wang S."/>
            <person name="Wang K."/>
            <person name="White C.S."/>
            <person name="Williams A.C."/>
            <person name="Williamson J."/>
            <person name="Wilson K."/>
            <person name="Woghiren I.O."/>
            <person name="Woodworth J.R."/>
            <person name="Worley K.C."/>
            <person name="Wright R.A."/>
            <person name="Wu W."/>
            <person name="Young L."/>
            <person name="Zhang L."/>
            <person name="Zhang J."/>
            <person name="Zhu Y."/>
            <person name="Muzny D.M."/>
            <person name="Weinstock G."/>
            <person name="Gibbs R.A."/>
        </authorList>
    </citation>
    <scope>NUCLEOTIDE SEQUENCE [LARGE SCALE GENOMIC DNA]</scope>
    <source>
        <strain evidence="2">LSR1</strain>
    </source>
</reference>